<keyword evidence="7 8" id="KW-0802">TPR repeat</keyword>
<keyword evidence="11" id="KW-1185">Reference proteome</keyword>
<feature type="repeat" description="TPR" evidence="8">
    <location>
        <begin position="394"/>
        <end position="427"/>
    </location>
</feature>
<dbReference type="AlphaFoldDB" id="A0A9X0CJF0"/>
<dbReference type="FunFam" id="3.40.50.11380:FF:000001">
    <property type="entry name" value="UDP-N-acetylglucosamine--peptide N-acetylglucosaminyltransferase 110 kDa subunit"/>
    <property type="match status" value="1"/>
</dbReference>
<comment type="pathway">
    <text evidence="1">Protein modification; protein glycosylation.</text>
</comment>
<evidence type="ECO:0000259" key="9">
    <source>
        <dbReference type="Pfam" id="PF13844"/>
    </source>
</evidence>
<dbReference type="PROSITE" id="PS50293">
    <property type="entry name" value="TPR_REGION"/>
    <property type="match status" value="3"/>
</dbReference>
<dbReference type="Pfam" id="PF13414">
    <property type="entry name" value="TPR_11"/>
    <property type="match status" value="4"/>
</dbReference>
<dbReference type="GO" id="GO:0006493">
    <property type="term" value="P:protein O-linked glycosylation"/>
    <property type="evidence" value="ECO:0007669"/>
    <property type="project" value="InterPro"/>
</dbReference>
<accession>A0A9X0CJF0</accession>
<dbReference type="Gene3D" id="1.25.40.10">
    <property type="entry name" value="Tetratricopeptide repeat domain"/>
    <property type="match status" value="2"/>
</dbReference>
<keyword evidence="4" id="KW-0328">Glycosyltransferase</keyword>
<evidence type="ECO:0000256" key="6">
    <source>
        <dbReference type="ARBA" id="ARBA00022737"/>
    </source>
</evidence>
<feature type="repeat" description="TPR" evidence="8">
    <location>
        <begin position="79"/>
        <end position="112"/>
    </location>
</feature>
<evidence type="ECO:0000256" key="1">
    <source>
        <dbReference type="ARBA" id="ARBA00004922"/>
    </source>
</evidence>
<dbReference type="Pfam" id="PF13181">
    <property type="entry name" value="TPR_8"/>
    <property type="match status" value="1"/>
</dbReference>
<dbReference type="Proteomes" id="UP001163046">
    <property type="component" value="Unassembled WGS sequence"/>
</dbReference>
<dbReference type="InterPro" id="IPR029489">
    <property type="entry name" value="OGT/SEC/SPY_C"/>
</dbReference>
<feature type="repeat" description="TPR" evidence="8">
    <location>
        <begin position="258"/>
        <end position="291"/>
    </location>
</feature>
<evidence type="ECO:0000256" key="5">
    <source>
        <dbReference type="ARBA" id="ARBA00022679"/>
    </source>
</evidence>
<comment type="caution">
    <text evidence="10">The sequence shown here is derived from an EMBL/GenBank/DDBJ whole genome shotgun (WGS) entry which is preliminary data.</text>
</comment>
<dbReference type="Pfam" id="PF13844">
    <property type="entry name" value="Glyco_transf_41"/>
    <property type="match status" value="2"/>
</dbReference>
<name>A0A9X0CJF0_9CNID</name>
<feature type="repeat" description="TPR" evidence="8">
    <location>
        <begin position="428"/>
        <end position="461"/>
    </location>
</feature>
<feature type="repeat" description="TPR" evidence="8">
    <location>
        <begin position="224"/>
        <end position="257"/>
    </location>
</feature>
<dbReference type="InterPro" id="IPR019734">
    <property type="entry name" value="TPR_rpt"/>
</dbReference>
<dbReference type="OrthoDB" id="9991317at2759"/>
<dbReference type="Gene3D" id="3.30.720.150">
    <property type="match status" value="1"/>
</dbReference>
<evidence type="ECO:0000256" key="2">
    <source>
        <dbReference type="ARBA" id="ARBA00005386"/>
    </source>
</evidence>
<dbReference type="InterPro" id="IPR011990">
    <property type="entry name" value="TPR-like_helical_dom_sf"/>
</dbReference>
<dbReference type="SMART" id="SM00028">
    <property type="entry name" value="TPR"/>
    <property type="match status" value="12"/>
</dbReference>
<organism evidence="10 11">
    <name type="scientific">Desmophyllum pertusum</name>
    <dbReference type="NCBI Taxonomy" id="174260"/>
    <lineage>
        <taxon>Eukaryota</taxon>
        <taxon>Metazoa</taxon>
        <taxon>Cnidaria</taxon>
        <taxon>Anthozoa</taxon>
        <taxon>Hexacorallia</taxon>
        <taxon>Scleractinia</taxon>
        <taxon>Caryophylliina</taxon>
        <taxon>Caryophylliidae</taxon>
        <taxon>Desmophyllum</taxon>
    </lineage>
</organism>
<feature type="repeat" description="TPR" evidence="8">
    <location>
        <begin position="113"/>
        <end position="146"/>
    </location>
</feature>
<feature type="domain" description="O-GlcNAc transferase C-terminal" evidence="9">
    <location>
        <begin position="540"/>
        <end position="790"/>
    </location>
</feature>
<feature type="repeat" description="TPR" evidence="8">
    <location>
        <begin position="292"/>
        <end position="325"/>
    </location>
</feature>
<protein>
    <recommendedName>
        <fullName evidence="3">protein O-GlcNAc transferase</fullName>
        <ecNumber evidence="3">2.4.1.255</ecNumber>
    </recommendedName>
</protein>
<feature type="repeat" description="TPR" evidence="8">
    <location>
        <begin position="360"/>
        <end position="393"/>
    </location>
</feature>
<evidence type="ECO:0000313" key="10">
    <source>
        <dbReference type="EMBL" id="KAJ7356254.1"/>
    </source>
</evidence>
<gene>
    <name evidence="10" type="ORF">OS493_026009</name>
</gene>
<dbReference type="PANTHER" id="PTHR44366">
    <property type="entry name" value="UDP-N-ACETYLGLUCOSAMINE--PEPTIDE N-ACETYLGLUCOSAMINYLTRANSFERASE 110 KDA SUBUNIT"/>
    <property type="match status" value="1"/>
</dbReference>
<dbReference type="SUPFAM" id="SSF48452">
    <property type="entry name" value="TPR-like"/>
    <property type="match status" value="3"/>
</dbReference>
<evidence type="ECO:0000256" key="8">
    <source>
        <dbReference type="PROSITE-ProRule" id="PRU00339"/>
    </source>
</evidence>
<evidence type="ECO:0000256" key="4">
    <source>
        <dbReference type="ARBA" id="ARBA00022676"/>
    </source>
</evidence>
<proteinExistence type="inferred from homology"/>
<evidence type="ECO:0000256" key="3">
    <source>
        <dbReference type="ARBA" id="ARBA00011970"/>
    </source>
</evidence>
<evidence type="ECO:0000313" key="11">
    <source>
        <dbReference type="Proteomes" id="UP001163046"/>
    </source>
</evidence>
<dbReference type="PROSITE" id="PS50005">
    <property type="entry name" value="TPR"/>
    <property type="match status" value="9"/>
</dbReference>
<sequence length="1008" mass="112527">MVMGTTILDDAATLAELAHREYQAGSYDRAEQICMQLWRQQPENTGVLLLLSSIHFQCRRLDRSAHFSTLAVKQNPVLAEAYSNLGNVFKERGQLKDALDNYRHAVKLKPDFIDGYINLAAALVAAGDLEGAVNAYATALQYNPDLYCVRSDLGNLLKALGRLEEAKFLVENAHLVLSPHGNEALSFVKMDPGISQYLNNKCHCFYLKQMACYLKAIETQPSFAVAWSNLGCVFNAQGEIWLAIHHFEKAVQLDQNFLDAYINLGNVLKEARIFDRAVAAYLRALNLSPNHAVVHGNLACVYYEQGLIDLAVDTYRRAIELQPNFPDAYCNLANALKEQAKVCEAEECYNTALRLCPTHADSLNNLANIKREQGKIEESVRLYCKALEIFPEFAAAHSNLASVLQQQGKLPDALLHYKEAIRIHPTFADAYSNMGNTLKEMQDIQAAIQCYTRAIQINPAFADAHSNLASVHKASETFLAKLPDLIAFFSLYKKICLNVWLLMDDSGNIPEAIQSYRTALKLKPSFPDAYCNLAHCLQIICDWTDYDTRMKKLVAIVADQLENNRLPSVHPHHSMLYPLTHQMRKDIANRHGNLCVEKVALLHKPPYSYPKSLKESGGRLRIGYVSSDFGNHPTSHLMQSIPGFHDSSRVEIFCYALTADDSTSFRRKIEGDSEHFVDLSSIPCHGEVADRINADGIHVLVNMNGYTKGARNEIFALRPAPVQVMWLGYPGTSGAPYMDYIITDEITSPLELADQYSEKLAFMPHTFFVGDHKQMFPHLIQYLRAPSNQVIAEVTQNGLVPAHAAAVLLDEEKNDPNLVPKVGALIEEKKREYSGCKDSGERIPSTVPIITRSHYSLPEDATVYCNFNQLYKIDPPTLRSWVNILKHVPNSVLWLLRFPAVGEPNLKAQAMAMGLSQERIVFSPVAPKEEHVRRGQLADVCLDTPLCNGHTTGMDVLWAGCPMVTLPLETLASRVASSQLTALGCPELVARNREDYENISIRLGNDAS</sequence>
<dbReference type="PANTHER" id="PTHR44366:SF1">
    <property type="entry name" value="UDP-N-ACETYLGLUCOSAMINE--PEPTIDE N-ACETYLGLUCOSAMINYLTRANSFERASE 110 KDA SUBUNIT"/>
    <property type="match status" value="1"/>
</dbReference>
<dbReference type="Gene3D" id="3.40.50.11380">
    <property type="match status" value="1"/>
</dbReference>
<keyword evidence="5" id="KW-0808">Transferase</keyword>
<dbReference type="EC" id="2.4.1.255" evidence="3"/>
<reference evidence="10" key="1">
    <citation type="submission" date="2023-01" db="EMBL/GenBank/DDBJ databases">
        <title>Genome assembly of the deep-sea coral Lophelia pertusa.</title>
        <authorList>
            <person name="Herrera S."/>
            <person name="Cordes E."/>
        </authorList>
    </citation>
    <scope>NUCLEOTIDE SEQUENCE</scope>
    <source>
        <strain evidence="10">USNM1676648</strain>
        <tissue evidence="10">Polyp</tissue>
    </source>
</reference>
<dbReference type="Gene3D" id="3.40.50.2000">
    <property type="entry name" value="Glycogen Phosphorylase B"/>
    <property type="match status" value="1"/>
</dbReference>
<dbReference type="EMBL" id="MU827323">
    <property type="protein sequence ID" value="KAJ7356254.1"/>
    <property type="molecule type" value="Genomic_DNA"/>
</dbReference>
<dbReference type="GO" id="GO:0097363">
    <property type="term" value="F:protein O-acetylglucosaminyltransferase activity"/>
    <property type="evidence" value="ECO:0007669"/>
    <property type="project" value="UniProtKB-EC"/>
</dbReference>
<dbReference type="InterPro" id="IPR037919">
    <property type="entry name" value="OGT"/>
</dbReference>
<feature type="domain" description="O-GlcNAc transferase C-terminal" evidence="9">
    <location>
        <begin position="838"/>
        <end position="1007"/>
    </location>
</feature>
<dbReference type="FunFam" id="1.25.40.10:FF:000013">
    <property type="entry name" value="UDP-N-acetylglucosamine--peptide N-acetylglucosaminyltransferase 110 kDa subunit"/>
    <property type="match status" value="1"/>
</dbReference>
<keyword evidence="6" id="KW-0677">Repeat</keyword>
<feature type="repeat" description="TPR" evidence="8">
    <location>
        <begin position="326"/>
        <end position="359"/>
    </location>
</feature>
<evidence type="ECO:0000256" key="7">
    <source>
        <dbReference type="ARBA" id="ARBA00022803"/>
    </source>
</evidence>
<dbReference type="Pfam" id="PF00515">
    <property type="entry name" value="TPR_1"/>
    <property type="match status" value="2"/>
</dbReference>
<comment type="similarity">
    <text evidence="2">Belongs to the glycosyltransferase 41 family. O-GlcNAc transferase subfamily.</text>
</comment>
<dbReference type="FunFam" id="3.40.50.2000:FF:000012">
    <property type="entry name" value="UDP-N-acetylglucosamine--peptide N-acetylglucosaminyltransferase 110 kDa subunit"/>
    <property type="match status" value="1"/>
</dbReference>